<dbReference type="Gene3D" id="3.40.50.11900">
    <property type="match status" value="1"/>
</dbReference>
<dbReference type="InterPro" id="IPR010327">
    <property type="entry name" value="FldB/FldC_alpha/beta"/>
</dbReference>
<dbReference type="AlphaFoldDB" id="A0A926HPK2"/>
<protein>
    <recommendedName>
        <fullName evidence="3">DUF2229 domain-containing protein</fullName>
    </recommendedName>
</protein>
<dbReference type="Proteomes" id="UP000623172">
    <property type="component" value="Unassembled WGS sequence"/>
</dbReference>
<accession>A0A926HPK2</accession>
<dbReference type="Pfam" id="PF06050">
    <property type="entry name" value="HGD-D"/>
    <property type="match status" value="1"/>
</dbReference>
<evidence type="ECO:0000313" key="1">
    <source>
        <dbReference type="EMBL" id="MBC8530271.1"/>
    </source>
</evidence>
<evidence type="ECO:0008006" key="3">
    <source>
        <dbReference type="Google" id="ProtNLM"/>
    </source>
</evidence>
<dbReference type="PANTHER" id="PTHR32329:SF2">
    <property type="entry name" value="BIFUNCTIONAL PROTEIN [INCLUDES 2-HYDROXYACYL-COA DEHYDRATASE (N-TER) AND ITS ACTIVATOR DOMAIN (C_TERM)"/>
    <property type="match status" value="1"/>
</dbReference>
<dbReference type="InterPro" id="IPR051805">
    <property type="entry name" value="Dehydratase_Activator_Redct"/>
</dbReference>
<gene>
    <name evidence="1" type="ORF">H8696_00220</name>
</gene>
<dbReference type="RefSeq" id="WP_249314160.1">
    <property type="nucleotide sequence ID" value="NZ_JACRSR010000001.1"/>
</dbReference>
<keyword evidence="2" id="KW-1185">Reference proteome</keyword>
<comment type="caution">
    <text evidence="1">The sequence shown here is derived from an EMBL/GenBank/DDBJ whole genome shotgun (WGS) entry which is preliminary data.</text>
</comment>
<proteinExistence type="predicted"/>
<sequence length="393" mass="44657">MKISFPYMGCVTGYQKMLELMGHEIIMPPRPTSRTVDLGAKYAPEFLCFPFKMMLGTYIEVAEQGAELIVSTGGRGPCRAGMYGEIHQRILRQLGYRTEIAIFDDPTQNRKAFLEQVKGLINHTSLPKALRSAYLSYRLIESMDSLEAKLKTLRPYEVEAGSFDRAWRTITGWHEGCFSQKDLKKVRRDSEELLVSIQIRNVPEAEKLRVGIVGEIYVAMESAANMDIERKLNSLGIETYNCQSLSHWLHHHIYPKWSKANEAIQIMKKARRYTPLNAGGHDMENIGWMMEYKERRMDGVVHLMPFGCLPELITQSLIPDITRDLDLPILSMSIDEQTGSVNNQTRLEAFADLIAQKKRVKNASVKAPSFQVPAGEGKDTFTAYRQSGSEVRI</sequence>
<evidence type="ECO:0000313" key="2">
    <source>
        <dbReference type="Proteomes" id="UP000623172"/>
    </source>
</evidence>
<organism evidence="1 2">
    <name type="scientific">Gehongia tenuis</name>
    <dbReference type="NCBI Taxonomy" id="2763655"/>
    <lineage>
        <taxon>Bacteria</taxon>
        <taxon>Bacillati</taxon>
        <taxon>Bacillota</taxon>
        <taxon>Clostridia</taxon>
        <taxon>Christensenellales</taxon>
        <taxon>Christensenellaceae</taxon>
        <taxon>Gehongia</taxon>
    </lineage>
</organism>
<reference evidence="1" key="1">
    <citation type="submission" date="2020-08" db="EMBL/GenBank/DDBJ databases">
        <title>Genome public.</title>
        <authorList>
            <person name="Liu C."/>
            <person name="Sun Q."/>
        </authorList>
    </citation>
    <scope>NUCLEOTIDE SEQUENCE</scope>
    <source>
        <strain evidence="1">NSJ-53</strain>
    </source>
</reference>
<name>A0A926HPK2_9FIRM</name>
<dbReference type="EMBL" id="JACRSR010000001">
    <property type="protein sequence ID" value="MBC8530271.1"/>
    <property type="molecule type" value="Genomic_DNA"/>
</dbReference>
<dbReference type="PANTHER" id="PTHR32329">
    <property type="entry name" value="BIFUNCTIONAL PROTEIN [INCLUDES 2-HYDROXYACYL-COA DEHYDRATASE (N-TER) AND ITS ACTIVATOR DOMAIN (C_TERM)-RELATED"/>
    <property type="match status" value="1"/>
</dbReference>